<dbReference type="Proteomes" id="UP001140453">
    <property type="component" value="Unassembled WGS sequence"/>
</dbReference>
<evidence type="ECO:0000256" key="1">
    <source>
        <dbReference type="SAM" id="MobiDB-lite"/>
    </source>
</evidence>
<sequence length="262" mass="29862">MMPETRLTQHALPEGYSYIPRGNPYITSRCRRQTEAAQQTIYTIIDELNTKLGPIGIAVPTDILDIVQLKEQDTREQRTAQVAQHDAYIEATFKREMMRMYPKIPETSIPQVVQTALKKGQGKVGRSARIEMQEKVYFAVRAHIRHVFTNYDAMLNGKDTTKWEARKEIAAQVASIAASWGEPSEAPEFRELLPGHMEEEDEYKDDERSSPRQIPGSATKRITRSITREENKITAGNIRKKTKKTRSARKKAARLARAADGY</sequence>
<feature type="domain" description="DUF2293" evidence="2">
    <location>
        <begin position="97"/>
        <end position="181"/>
    </location>
</feature>
<evidence type="ECO:0000259" key="2">
    <source>
        <dbReference type="Pfam" id="PF10056"/>
    </source>
</evidence>
<protein>
    <recommendedName>
        <fullName evidence="2">DUF2293 domain-containing protein</fullName>
    </recommendedName>
</protein>
<gene>
    <name evidence="3" type="ORF">N0V93_009229</name>
</gene>
<accession>A0A9W9CSI4</accession>
<reference evidence="3" key="1">
    <citation type="submission" date="2022-10" db="EMBL/GenBank/DDBJ databases">
        <title>Tapping the CABI collections for fungal endophytes: first genome assemblies for Collariella, Neodidymelliopsis, Ascochyta clinopodiicola, Didymella pomorum, Didymosphaeria variabile, Neocosmospora piperis and Neocucurbitaria cava.</title>
        <authorList>
            <person name="Hill R."/>
        </authorList>
    </citation>
    <scope>NUCLEOTIDE SEQUENCE</scope>
    <source>
        <strain evidence="3">IMI 355082</strain>
    </source>
</reference>
<evidence type="ECO:0000313" key="3">
    <source>
        <dbReference type="EMBL" id="KAJ4386335.1"/>
    </source>
</evidence>
<keyword evidence="4" id="KW-1185">Reference proteome</keyword>
<evidence type="ECO:0000313" key="4">
    <source>
        <dbReference type="Proteomes" id="UP001140453"/>
    </source>
</evidence>
<dbReference type="OrthoDB" id="5381833at2759"/>
<dbReference type="PANTHER" id="PTHR38113:SF2">
    <property type="entry name" value="DUF2293 DOMAIN-CONTAINING PROTEIN"/>
    <property type="match status" value="1"/>
</dbReference>
<dbReference type="AlphaFoldDB" id="A0A9W9CSI4"/>
<proteinExistence type="predicted"/>
<name>A0A9W9CSI4_9PEZI</name>
<comment type="caution">
    <text evidence="3">The sequence shown here is derived from an EMBL/GenBank/DDBJ whole genome shotgun (WGS) entry which is preliminary data.</text>
</comment>
<dbReference type="PANTHER" id="PTHR38113">
    <property type="match status" value="1"/>
</dbReference>
<dbReference type="EMBL" id="JAPEVB010000006">
    <property type="protein sequence ID" value="KAJ4386335.1"/>
    <property type="molecule type" value="Genomic_DNA"/>
</dbReference>
<organism evidence="3 4">
    <name type="scientific">Gnomoniopsis smithogilvyi</name>
    <dbReference type="NCBI Taxonomy" id="1191159"/>
    <lineage>
        <taxon>Eukaryota</taxon>
        <taxon>Fungi</taxon>
        <taxon>Dikarya</taxon>
        <taxon>Ascomycota</taxon>
        <taxon>Pezizomycotina</taxon>
        <taxon>Sordariomycetes</taxon>
        <taxon>Sordariomycetidae</taxon>
        <taxon>Diaporthales</taxon>
        <taxon>Gnomoniaceae</taxon>
        <taxon>Gnomoniopsis</taxon>
    </lineage>
</organism>
<dbReference type="InterPro" id="IPR018744">
    <property type="entry name" value="DUF2293"/>
</dbReference>
<dbReference type="Pfam" id="PF10056">
    <property type="entry name" value="DUF2293"/>
    <property type="match status" value="1"/>
</dbReference>
<feature type="compositionally biased region" description="Basic residues" evidence="1">
    <location>
        <begin position="238"/>
        <end position="254"/>
    </location>
</feature>
<feature type="region of interest" description="Disordered" evidence="1">
    <location>
        <begin position="198"/>
        <end position="262"/>
    </location>
</feature>